<keyword evidence="1 4" id="KW-0378">Hydrolase</keyword>
<feature type="active site" evidence="4">
    <location>
        <position position="39"/>
    </location>
</feature>
<keyword evidence="7" id="KW-1185">Reference proteome</keyword>
<gene>
    <name evidence="6" type="ORF">D3272_21400</name>
</gene>
<sequence>MGQRSVIAVGGSTGAVEGLKTLCAGLPPDLAAAVLVVLHVGADGRNLLAGILDGLCPLRVETAADGQSVQPGHVYVGPAGHHLLVVDGVVRLGRGPRENMARPAIDPLFRSVAESYGPAAIGVLLSGRLNDGAAGLADLKRCGGVTVVENPLDATVPDMPFGALQASEVDHRASLKNLPSLLATLVGEAPGPRVPVPRRIALEIDIALGRPCLSGTISAMGEPVALACPDGFGPLSDIEADPPPRPHCQVAVDEAIRVALRIVEERAVLIERMAEDARRMNRVKSAGDFDARAGELRGYADVLRGAALGALP</sequence>
<dbReference type="Proteomes" id="UP000289411">
    <property type="component" value="Unassembled WGS sequence"/>
</dbReference>
<dbReference type="GO" id="GO:0008984">
    <property type="term" value="F:protein-glutamate methylesterase activity"/>
    <property type="evidence" value="ECO:0007669"/>
    <property type="project" value="UniProtKB-EC"/>
</dbReference>
<evidence type="ECO:0000313" key="6">
    <source>
        <dbReference type="EMBL" id="RYB02244.1"/>
    </source>
</evidence>
<dbReference type="RefSeq" id="WP_129221253.1">
    <property type="nucleotide sequence ID" value="NZ_QYBC01000021.1"/>
</dbReference>
<dbReference type="GO" id="GO:0005737">
    <property type="term" value="C:cytoplasm"/>
    <property type="evidence" value="ECO:0007669"/>
    <property type="project" value="InterPro"/>
</dbReference>
<dbReference type="SUPFAM" id="SSF52738">
    <property type="entry name" value="Methylesterase CheB, C-terminal domain"/>
    <property type="match status" value="1"/>
</dbReference>
<dbReference type="GO" id="GO:0000156">
    <property type="term" value="F:phosphorelay response regulator activity"/>
    <property type="evidence" value="ECO:0007669"/>
    <property type="project" value="InterPro"/>
</dbReference>
<dbReference type="PROSITE" id="PS50122">
    <property type="entry name" value="CHEB"/>
    <property type="match status" value="1"/>
</dbReference>
<evidence type="ECO:0000313" key="7">
    <source>
        <dbReference type="Proteomes" id="UP000289411"/>
    </source>
</evidence>
<evidence type="ECO:0000256" key="2">
    <source>
        <dbReference type="ARBA" id="ARBA00039140"/>
    </source>
</evidence>
<reference evidence="6 7" key="1">
    <citation type="submission" date="2018-09" db="EMBL/GenBank/DDBJ databases">
        <authorList>
            <person name="Grouzdev D.S."/>
            <person name="Krutkina M.S."/>
        </authorList>
    </citation>
    <scope>NUCLEOTIDE SEQUENCE [LARGE SCALE GENOMIC DNA]</scope>
    <source>
        <strain evidence="6 7">RmlP001</strain>
    </source>
</reference>
<dbReference type="PANTHER" id="PTHR42872">
    <property type="entry name" value="PROTEIN-GLUTAMATE METHYLESTERASE/PROTEIN-GLUTAMINE GLUTAMINASE"/>
    <property type="match status" value="1"/>
</dbReference>
<dbReference type="PIRSF" id="PIRSF036461">
    <property type="entry name" value="Chmtx_methlestr"/>
    <property type="match status" value="1"/>
</dbReference>
<dbReference type="InterPro" id="IPR000673">
    <property type="entry name" value="Sig_transdc_resp-reg_Me-estase"/>
</dbReference>
<dbReference type="CDD" id="cd16433">
    <property type="entry name" value="CheB"/>
    <property type="match status" value="1"/>
</dbReference>
<comment type="catalytic activity">
    <reaction evidence="3">
        <text>[protein]-L-glutamate 5-O-methyl ester + H2O = L-glutamyl-[protein] + methanol + H(+)</text>
        <dbReference type="Rhea" id="RHEA:23236"/>
        <dbReference type="Rhea" id="RHEA-COMP:10208"/>
        <dbReference type="Rhea" id="RHEA-COMP:10311"/>
        <dbReference type="ChEBI" id="CHEBI:15377"/>
        <dbReference type="ChEBI" id="CHEBI:15378"/>
        <dbReference type="ChEBI" id="CHEBI:17790"/>
        <dbReference type="ChEBI" id="CHEBI:29973"/>
        <dbReference type="ChEBI" id="CHEBI:82795"/>
        <dbReference type="EC" id="3.1.1.61"/>
    </reaction>
</comment>
<dbReference type="InterPro" id="IPR035909">
    <property type="entry name" value="CheB_C"/>
</dbReference>
<comment type="caution">
    <text evidence="6">The sequence shown here is derived from an EMBL/GenBank/DDBJ whole genome shotgun (WGS) entry which is preliminary data.</text>
</comment>
<organism evidence="6 7">
    <name type="scientific">Lichenibacterium ramalinae</name>
    <dbReference type="NCBI Taxonomy" id="2316527"/>
    <lineage>
        <taxon>Bacteria</taxon>
        <taxon>Pseudomonadati</taxon>
        <taxon>Pseudomonadota</taxon>
        <taxon>Alphaproteobacteria</taxon>
        <taxon>Hyphomicrobiales</taxon>
        <taxon>Lichenihabitantaceae</taxon>
        <taxon>Lichenibacterium</taxon>
    </lineage>
</organism>
<feature type="active site" evidence="4">
    <location>
        <position position="131"/>
    </location>
</feature>
<evidence type="ECO:0000259" key="5">
    <source>
        <dbReference type="PROSITE" id="PS50122"/>
    </source>
</evidence>
<protein>
    <recommendedName>
        <fullName evidence="2">protein-glutamate methylesterase</fullName>
        <ecNumber evidence="2">3.1.1.61</ecNumber>
    </recommendedName>
</protein>
<dbReference type="GO" id="GO:0006935">
    <property type="term" value="P:chemotaxis"/>
    <property type="evidence" value="ECO:0007669"/>
    <property type="project" value="UniProtKB-UniRule"/>
</dbReference>
<proteinExistence type="predicted"/>
<dbReference type="AlphaFoldDB" id="A0A4Q2R9P0"/>
<evidence type="ECO:0000256" key="4">
    <source>
        <dbReference type="PROSITE-ProRule" id="PRU00050"/>
    </source>
</evidence>
<dbReference type="Pfam" id="PF01339">
    <property type="entry name" value="CheB_methylest"/>
    <property type="match status" value="1"/>
</dbReference>
<dbReference type="EC" id="3.1.1.61" evidence="2"/>
<keyword evidence="4" id="KW-0145">Chemotaxis</keyword>
<dbReference type="EMBL" id="QYBC01000021">
    <property type="protein sequence ID" value="RYB02244.1"/>
    <property type="molecule type" value="Genomic_DNA"/>
</dbReference>
<reference evidence="6 7" key="2">
    <citation type="submission" date="2019-02" db="EMBL/GenBank/DDBJ databases">
        <title>'Lichenibacterium ramalinii' gen. nov. sp. nov., 'Lichenibacterium minor' gen. nov. sp. nov.</title>
        <authorList>
            <person name="Pankratov T."/>
        </authorList>
    </citation>
    <scope>NUCLEOTIDE SEQUENCE [LARGE SCALE GENOMIC DNA]</scope>
    <source>
        <strain evidence="6 7">RmlP001</strain>
    </source>
</reference>
<evidence type="ECO:0000256" key="1">
    <source>
        <dbReference type="ARBA" id="ARBA00022801"/>
    </source>
</evidence>
<accession>A0A4Q2R9P0</accession>
<dbReference type="OrthoDB" id="9791760at2"/>
<feature type="domain" description="CheB-type methylesterase" evidence="5">
    <location>
        <begin position="1"/>
        <end position="189"/>
    </location>
</feature>
<dbReference type="InterPro" id="IPR011247">
    <property type="entry name" value="Chemotax_prot-Glu_Me-esterase"/>
</dbReference>
<dbReference type="PANTHER" id="PTHR42872:SF6">
    <property type="entry name" value="PROTEIN-GLUTAMATE METHYLESTERASE_PROTEIN-GLUTAMINE GLUTAMINASE"/>
    <property type="match status" value="1"/>
</dbReference>
<dbReference type="Gene3D" id="3.40.50.180">
    <property type="entry name" value="Methylesterase CheB, C-terminal domain"/>
    <property type="match status" value="1"/>
</dbReference>
<feature type="active site" evidence="4">
    <location>
        <position position="12"/>
    </location>
</feature>
<name>A0A4Q2R9P0_9HYPH</name>
<evidence type="ECO:0000256" key="3">
    <source>
        <dbReference type="ARBA" id="ARBA00048267"/>
    </source>
</evidence>